<organism evidence="1 2">
    <name type="scientific">Niastella populi</name>
    <dbReference type="NCBI Taxonomy" id="550983"/>
    <lineage>
        <taxon>Bacteria</taxon>
        <taxon>Pseudomonadati</taxon>
        <taxon>Bacteroidota</taxon>
        <taxon>Chitinophagia</taxon>
        <taxon>Chitinophagales</taxon>
        <taxon>Chitinophagaceae</taxon>
        <taxon>Niastella</taxon>
    </lineage>
</organism>
<comment type="caution">
    <text evidence="1">The sequence shown here is derived from an EMBL/GenBank/DDBJ whole genome shotgun (WGS) entry which is preliminary data.</text>
</comment>
<evidence type="ECO:0000313" key="1">
    <source>
        <dbReference type="EMBL" id="OQP53493.1"/>
    </source>
</evidence>
<proteinExistence type="predicted"/>
<dbReference type="AlphaFoldDB" id="A0A1V9F534"/>
<protein>
    <submittedName>
        <fullName evidence="1">Uncharacterized protein</fullName>
    </submittedName>
</protein>
<reference evidence="2" key="1">
    <citation type="submission" date="2016-04" db="EMBL/GenBank/DDBJ databases">
        <authorList>
            <person name="Chen L."/>
            <person name="Zhuang W."/>
            <person name="Wang G."/>
        </authorList>
    </citation>
    <scope>NUCLEOTIDE SEQUENCE [LARGE SCALE GENOMIC DNA]</scope>
    <source>
        <strain evidence="2">208</strain>
    </source>
</reference>
<keyword evidence="2" id="KW-1185">Reference proteome</keyword>
<dbReference type="Proteomes" id="UP000192276">
    <property type="component" value="Unassembled WGS sequence"/>
</dbReference>
<gene>
    <name evidence="1" type="ORF">A4R26_05765</name>
</gene>
<name>A0A1V9F534_9BACT</name>
<dbReference type="EMBL" id="LWBP01000210">
    <property type="protein sequence ID" value="OQP53493.1"/>
    <property type="molecule type" value="Genomic_DNA"/>
</dbReference>
<sequence>MQFQGQIEAAYPKLNAPNSIDNIGFDDFLLFTRAVKNTAENMMKFCTPKNSELYSYYQRLNLFRQYQSGSTRRKNAMVGDLKQRFGLSTVEAENLLNSDFASLA</sequence>
<accession>A0A1V9F534</accession>
<evidence type="ECO:0000313" key="2">
    <source>
        <dbReference type="Proteomes" id="UP000192276"/>
    </source>
</evidence>